<sequence>MAHCWSDDPFDDALEIARDDVERPPEQPLRRFLFTADFPLLRLTPRVSDRPVVTRPELPLIIPGGQSATIYMASPLWVELAVGSPGPAGKPDQMLPSFDELPVWRAPKTWFGDNTLDGTLCYATRTRARVEPGDVRGPRITTSALVHNDHDEALKVLRLALPLPQMSVFRDARGMLWTEATTIGYSGAATGPARIESVPPPEAGPVTLVSRSRQDRQTNVLARAFSAVFAG</sequence>
<gene>
    <name evidence="1" type="ORF">DB30_03561</name>
</gene>
<name>A0A0C2A1K1_9BACT</name>
<organism evidence="1 2">
    <name type="scientific">Enhygromyxa salina</name>
    <dbReference type="NCBI Taxonomy" id="215803"/>
    <lineage>
        <taxon>Bacteria</taxon>
        <taxon>Pseudomonadati</taxon>
        <taxon>Myxococcota</taxon>
        <taxon>Polyangia</taxon>
        <taxon>Nannocystales</taxon>
        <taxon>Nannocystaceae</taxon>
        <taxon>Enhygromyxa</taxon>
    </lineage>
</organism>
<evidence type="ECO:0000313" key="2">
    <source>
        <dbReference type="Proteomes" id="UP000031599"/>
    </source>
</evidence>
<protein>
    <recommendedName>
        <fullName evidence="3">DUF432 domain-containing protein</fullName>
    </recommendedName>
</protein>
<comment type="caution">
    <text evidence="1">The sequence shown here is derived from an EMBL/GenBank/DDBJ whole genome shotgun (WGS) entry which is preliminary data.</text>
</comment>
<evidence type="ECO:0008006" key="3">
    <source>
        <dbReference type="Google" id="ProtNLM"/>
    </source>
</evidence>
<reference evidence="1 2" key="1">
    <citation type="submission" date="2014-12" db="EMBL/GenBank/DDBJ databases">
        <title>Genome assembly of Enhygromyxa salina DSM 15201.</title>
        <authorList>
            <person name="Sharma G."/>
            <person name="Subramanian S."/>
        </authorList>
    </citation>
    <scope>NUCLEOTIDE SEQUENCE [LARGE SCALE GENOMIC DNA]</scope>
    <source>
        <strain evidence="1 2">DSM 15201</strain>
    </source>
</reference>
<proteinExistence type="predicted"/>
<accession>A0A0C2A1K1</accession>
<dbReference type="EMBL" id="JMCC02000028">
    <property type="protein sequence ID" value="KIG17248.1"/>
    <property type="molecule type" value="Genomic_DNA"/>
</dbReference>
<dbReference type="AlphaFoldDB" id="A0A0C2A1K1"/>
<dbReference type="Proteomes" id="UP000031599">
    <property type="component" value="Unassembled WGS sequence"/>
</dbReference>
<evidence type="ECO:0000313" key="1">
    <source>
        <dbReference type="EMBL" id="KIG17248.1"/>
    </source>
</evidence>